<comment type="caution">
    <text evidence="2">The sequence shown here is derived from an EMBL/GenBank/DDBJ whole genome shotgun (WGS) entry which is preliminary data.</text>
</comment>
<evidence type="ECO:0000313" key="3">
    <source>
        <dbReference type="Proteomes" id="UP000191554"/>
    </source>
</evidence>
<feature type="coiled-coil region" evidence="1">
    <location>
        <begin position="194"/>
        <end position="233"/>
    </location>
</feature>
<sequence length="529" mass="61192">MKNTNVLIKEMKLLVYDVNPYVKLLNNASRTVNEFYSPLYEYEVNERIFPESVILKKMIVEDVYEFYGKSKADLIKSRLDNHFMAETATHYSFPKSFDNFYGIDFDSNLTWNAYIISVAMAKRYGQSVHFGIYVTDIPFSSANSPSVIEITPEISTRIHLSGDISRCVEWYNLENDKIDLCIKKLKELTKASLLSDLEKVLNDKKNEISAKTINRLKSDNVSLETTLEVLKEANASRDVMKKFTEILTEINSISDSFNRDASDFFSRTINVHKKLFDDLINSDRLGVEQITLSNQTIIKFFIAQLRDKESWWFRVFNNPGILTKFVEELADVRSGWSKIKTDDSYYMTSPFHRIIHNAKKTLVTTPNFDLKEYKPEVLAGELENRELTPTCAMLIVIYLSVGFLPVGGPLQSMYAKEIQKKFCTFLYGINEVEKADEVKGIPVEISLHTAAFDCKDNMGLYNYSDLKEMHDLMPDIIDKIPEMNLKHAHMNALPTLYNFYSHYVVGRNHPDFRRCIINQSKEEFLEDIL</sequence>
<dbReference type="AlphaFoldDB" id="A0A1V4SJ40"/>
<name>A0A1V4SJ40_RUMHU</name>
<keyword evidence="1" id="KW-0175">Coiled coil</keyword>
<evidence type="ECO:0000313" key="2">
    <source>
        <dbReference type="EMBL" id="OPX43526.1"/>
    </source>
</evidence>
<reference evidence="2 3" key="1">
    <citation type="submission" date="2017-03" db="EMBL/GenBank/DDBJ databases">
        <title>Genome sequence of Clostridium hungatei DSM 14427.</title>
        <authorList>
            <person name="Poehlein A."/>
            <person name="Daniel R."/>
        </authorList>
    </citation>
    <scope>NUCLEOTIDE SEQUENCE [LARGE SCALE GENOMIC DNA]</scope>
    <source>
        <strain evidence="2 3">DSM 14427</strain>
    </source>
</reference>
<dbReference type="STRING" id="48256.CLHUN_26730"/>
<dbReference type="Proteomes" id="UP000191554">
    <property type="component" value="Unassembled WGS sequence"/>
</dbReference>
<evidence type="ECO:0000256" key="1">
    <source>
        <dbReference type="SAM" id="Coils"/>
    </source>
</evidence>
<proteinExistence type="predicted"/>
<organism evidence="2 3">
    <name type="scientific">Ruminiclostridium hungatei</name>
    <name type="common">Clostridium hungatei</name>
    <dbReference type="NCBI Taxonomy" id="48256"/>
    <lineage>
        <taxon>Bacteria</taxon>
        <taxon>Bacillati</taxon>
        <taxon>Bacillota</taxon>
        <taxon>Clostridia</taxon>
        <taxon>Eubacteriales</taxon>
        <taxon>Oscillospiraceae</taxon>
        <taxon>Ruminiclostridium</taxon>
    </lineage>
</organism>
<keyword evidence="3" id="KW-1185">Reference proteome</keyword>
<dbReference type="EMBL" id="MZGX01000017">
    <property type="protein sequence ID" value="OPX43526.1"/>
    <property type="molecule type" value="Genomic_DNA"/>
</dbReference>
<gene>
    <name evidence="2" type="ORF">CLHUN_26730</name>
</gene>
<accession>A0A1V4SJ40</accession>
<dbReference type="RefSeq" id="WP_080065129.1">
    <property type="nucleotide sequence ID" value="NZ_MZGX01000017.1"/>
</dbReference>
<protein>
    <submittedName>
        <fullName evidence="2">Uncharacterized protein</fullName>
    </submittedName>
</protein>